<dbReference type="InterPro" id="IPR036390">
    <property type="entry name" value="WH_DNA-bd_sf"/>
</dbReference>
<accession>A0A1E5XNZ8</accession>
<gene>
    <name evidence="5" type="ORF">VW23_022565</name>
</gene>
<dbReference type="InterPro" id="IPR001845">
    <property type="entry name" value="HTH_ArsR_DNA-bd_dom"/>
</dbReference>
<dbReference type="PANTHER" id="PTHR33154">
    <property type="entry name" value="TRANSCRIPTIONAL REGULATOR, ARSR FAMILY"/>
    <property type="match status" value="1"/>
</dbReference>
<protein>
    <submittedName>
        <fullName evidence="5">Transcriptional regulator</fullName>
    </submittedName>
</protein>
<evidence type="ECO:0000259" key="4">
    <source>
        <dbReference type="SMART" id="SM00418"/>
    </source>
</evidence>
<dbReference type="OrthoDB" id="7945987at2"/>
<dbReference type="SMART" id="SM00418">
    <property type="entry name" value="HTH_ARSR"/>
    <property type="match status" value="1"/>
</dbReference>
<evidence type="ECO:0000256" key="1">
    <source>
        <dbReference type="ARBA" id="ARBA00023015"/>
    </source>
</evidence>
<keyword evidence="2" id="KW-0238">DNA-binding</keyword>
<dbReference type="GO" id="GO:0003700">
    <property type="term" value="F:DNA-binding transcription factor activity"/>
    <property type="evidence" value="ECO:0007669"/>
    <property type="project" value="InterPro"/>
</dbReference>
<dbReference type="SUPFAM" id="SSF46785">
    <property type="entry name" value="Winged helix' DNA-binding domain"/>
    <property type="match status" value="1"/>
</dbReference>
<dbReference type="Pfam" id="PF12840">
    <property type="entry name" value="HTH_20"/>
    <property type="match status" value="1"/>
</dbReference>
<evidence type="ECO:0000313" key="6">
    <source>
        <dbReference type="Proteomes" id="UP000095463"/>
    </source>
</evidence>
<evidence type="ECO:0000256" key="2">
    <source>
        <dbReference type="ARBA" id="ARBA00023125"/>
    </source>
</evidence>
<sequence>MKAPTREITRIVPDATALKALTHPVRLRMLGMLRIDGPATATRLAERLGLNTGATSYHLRQLAQHGFIEEAPDQPSRRDRWWQARHESTSFFEPGGTQEQFDTSVAFAQAALTEQVNLMQRAQEEFVRLPPDWQATTHISDFTIAMTTEQANALKGKLLELLWQAMREAPGLGANLPPGMELYTVMLHAFPHPGRLTGEEGEKT</sequence>
<dbReference type="EMBL" id="LAJE02000222">
    <property type="protein sequence ID" value="OEO30234.1"/>
    <property type="molecule type" value="Genomic_DNA"/>
</dbReference>
<dbReference type="CDD" id="cd00090">
    <property type="entry name" value="HTH_ARSR"/>
    <property type="match status" value="1"/>
</dbReference>
<dbReference type="RefSeq" id="WP_069910579.1">
    <property type="nucleotide sequence ID" value="NZ_LAJE02000222.1"/>
</dbReference>
<comment type="caution">
    <text evidence="5">The sequence shown here is derived from an EMBL/GenBank/DDBJ whole genome shotgun (WGS) entry which is preliminary data.</text>
</comment>
<dbReference type="Proteomes" id="UP000095463">
    <property type="component" value="Unassembled WGS sequence"/>
</dbReference>
<dbReference type="AlphaFoldDB" id="A0A1E5XNZ8"/>
<proteinExistence type="predicted"/>
<evidence type="ECO:0000313" key="5">
    <source>
        <dbReference type="EMBL" id="OEO30234.1"/>
    </source>
</evidence>
<keyword evidence="6" id="KW-1185">Reference proteome</keyword>
<dbReference type="PANTHER" id="PTHR33154:SF15">
    <property type="entry name" value="REGULATORY PROTEIN ARSR"/>
    <property type="match status" value="1"/>
</dbReference>
<dbReference type="InterPro" id="IPR036388">
    <property type="entry name" value="WH-like_DNA-bd_sf"/>
</dbReference>
<dbReference type="InterPro" id="IPR011991">
    <property type="entry name" value="ArsR-like_HTH"/>
</dbReference>
<keyword evidence="1" id="KW-0805">Transcription regulation</keyword>
<dbReference type="Gene3D" id="1.10.10.10">
    <property type="entry name" value="Winged helix-like DNA-binding domain superfamily/Winged helix DNA-binding domain"/>
    <property type="match status" value="1"/>
</dbReference>
<dbReference type="GO" id="GO:0003677">
    <property type="term" value="F:DNA binding"/>
    <property type="evidence" value="ECO:0007669"/>
    <property type="project" value="UniProtKB-KW"/>
</dbReference>
<organism evidence="5 6">
    <name type="scientific">Devosia insulae DS-56</name>
    <dbReference type="NCBI Taxonomy" id="1116389"/>
    <lineage>
        <taxon>Bacteria</taxon>
        <taxon>Pseudomonadati</taxon>
        <taxon>Pseudomonadota</taxon>
        <taxon>Alphaproteobacteria</taxon>
        <taxon>Hyphomicrobiales</taxon>
        <taxon>Devosiaceae</taxon>
        <taxon>Devosia</taxon>
    </lineage>
</organism>
<keyword evidence="3" id="KW-0804">Transcription</keyword>
<dbReference type="InterPro" id="IPR051081">
    <property type="entry name" value="HTH_MetalResp_TranReg"/>
</dbReference>
<feature type="domain" description="HTH arsR-type" evidence="4">
    <location>
        <begin position="16"/>
        <end position="113"/>
    </location>
</feature>
<evidence type="ECO:0000256" key="3">
    <source>
        <dbReference type="ARBA" id="ARBA00023163"/>
    </source>
</evidence>
<reference evidence="5 6" key="1">
    <citation type="journal article" date="2015" name="Genome Announc.">
        <title>Genome Assemblies of Three Soil-Associated Devosia species: D. insulae, D. limi, and D. soli.</title>
        <authorList>
            <person name="Hassan Y.I."/>
            <person name="Lepp D."/>
            <person name="Zhou T."/>
        </authorList>
    </citation>
    <scope>NUCLEOTIDE SEQUENCE [LARGE SCALE GENOMIC DNA]</scope>
    <source>
        <strain evidence="5 6">DS-56</strain>
    </source>
</reference>
<name>A0A1E5XNZ8_9HYPH</name>